<evidence type="ECO:0000313" key="2">
    <source>
        <dbReference type="Proteomes" id="UP000605846"/>
    </source>
</evidence>
<protein>
    <submittedName>
        <fullName evidence="1">Uncharacterized protein</fullName>
    </submittedName>
</protein>
<dbReference type="Proteomes" id="UP000605846">
    <property type="component" value="Unassembled WGS sequence"/>
</dbReference>
<dbReference type="EMBL" id="JABAYA010000030">
    <property type="protein sequence ID" value="KAF7728886.1"/>
    <property type="molecule type" value="Genomic_DNA"/>
</dbReference>
<dbReference type="OrthoDB" id="2281940at2759"/>
<keyword evidence="2" id="KW-1185">Reference proteome</keyword>
<sequence>MDIMEEMEGSRKDIPTAFQGKWRSLVGAARPRAVDWINFLLYVVPTLVITRIRTVEARNATIALVRGCQLALSYELSQDNVQDIESNINTWHHFLDRLTKGADKVLDISVFTPVQHYLSHIADIIRRLGPLRYFSARSLERTIGLYSRLFSSGSHPGQNAAAIMNKLAMTRHLRIEPEGANSEEFLSGTDQNLDDEELMEPELRGKLQIASLETMGEIATVSSQALRRALQCFYSRIGVSVAIEETFEYAGSLWHDHKVFGSLLQHKQGNRAAIFCQACYYN</sequence>
<dbReference type="AlphaFoldDB" id="A0A8H7BUF7"/>
<organism evidence="1 2">
    <name type="scientific">Apophysomyces ossiformis</name>
    <dbReference type="NCBI Taxonomy" id="679940"/>
    <lineage>
        <taxon>Eukaryota</taxon>
        <taxon>Fungi</taxon>
        <taxon>Fungi incertae sedis</taxon>
        <taxon>Mucoromycota</taxon>
        <taxon>Mucoromycotina</taxon>
        <taxon>Mucoromycetes</taxon>
        <taxon>Mucorales</taxon>
        <taxon>Mucorineae</taxon>
        <taxon>Mucoraceae</taxon>
        <taxon>Apophysomyces</taxon>
    </lineage>
</organism>
<accession>A0A8H7BUF7</accession>
<evidence type="ECO:0000313" key="1">
    <source>
        <dbReference type="EMBL" id="KAF7728886.1"/>
    </source>
</evidence>
<name>A0A8H7BUF7_9FUNG</name>
<comment type="caution">
    <text evidence="1">The sequence shown here is derived from an EMBL/GenBank/DDBJ whole genome shotgun (WGS) entry which is preliminary data.</text>
</comment>
<reference evidence="1" key="1">
    <citation type="submission" date="2020-01" db="EMBL/GenBank/DDBJ databases">
        <title>Genome Sequencing of Three Apophysomyces-Like Fungal Strains Confirms a Novel Fungal Genus in the Mucoromycota with divergent Burkholderia-like Endosymbiotic Bacteria.</title>
        <authorList>
            <person name="Stajich J.E."/>
            <person name="Macias A.M."/>
            <person name="Carter-House D."/>
            <person name="Lovett B."/>
            <person name="Kasson L.R."/>
            <person name="Berry K."/>
            <person name="Grigoriev I."/>
            <person name="Chang Y."/>
            <person name="Spatafora J."/>
            <person name="Kasson M.T."/>
        </authorList>
    </citation>
    <scope>NUCLEOTIDE SEQUENCE</scope>
    <source>
        <strain evidence="1">NRRL A-21654</strain>
    </source>
</reference>
<gene>
    <name evidence="1" type="ORF">EC973_005281</name>
</gene>
<proteinExistence type="predicted"/>